<dbReference type="EMBL" id="WOYG01000001">
    <property type="protein sequence ID" value="NLV10681.1"/>
    <property type="molecule type" value="Genomic_DNA"/>
</dbReference>
<dbReference type="Pfam" id="PF22703">
    <property type="entry name" value="Cdc6_lid"/>
    <property type="match status" value="1"/>
</dbReference>
<organism evidence="5 6">
    <name type="scientific">Halomicrobium mukohataei</name>
    <dbReference type="NCBI Taxonomy" id="57705"/>
    <lineage>
        <taxon>Archaea</taxon>
        <taxon>Methanobacteriati</taxon>
        <taxon>Methanobacteriota</taxon>
        <taxon>Stenosarchaea group</taxon>
        <taxon>Halobacteria</taxon>
        <taxon>Halobacteriales</taxon>
        <taxon>Haloarculaceae</taxon>
        <taxon>Halomicrobium</taxon>
    </lineage>
</organism>
<reference evidence="5" key="1">
    <citation type="submission" date="2019-12" db="EMBL/GenBank/DDBJ databases">
        <title>Whole-genome sequence of Halomicrobium mukohataei pws1.</title>
        <authorList>
            <person name="Verma D.K."/>
            <person name="Gopal K."/>
            <person name="Prasad E.S."/>
        </authorList>
    </citation>
    <scope>NUCLEOTIDE SEQUENCE</scope>
    <source>
        <strain evidence="5">Pws1</strain>
    </source>
</reference>
<dbReference type="SUPFAM" id="SSF52540">
    <property type="entry name" value="P-loop containing nucleoside triphosphate hydrolases"/>
    <property type="match status" value="1"/>
</dbReference>
<name>A0A847UHF1_9EURY</name>
<dbReference type="Proteomes" id="UP000608662">
    <property type="component" value="Unassembled WGS sequence"/>
</dbReference>
<dbReference type="GO" id="GO:0006260">
    <property type="term" value="P:DNA replication"/>
    <property type="evidence" value="ECO:0007669"/>
    <property type="project" value="UniProtKB-KW"/>
</dbReference>
<dbReference type="GO" id="GO:0005524">
    <property type="term" value="F:ATP binding"/>
    <property type="evidence" value="ECO:0007669"/>
    <property type="project" value="UniProtKB-KW"/>
</dbReference>
<dbReference type="PANTHER" id="PTHR10763">
    <property type="entry name" value="CELL DIVISION CONTROL PROTEIN 6-RELATED"/>
    <property type="match status" value="1"/>
</dbReference>
<dbReference type="InterPro" id="IPR041664">
    <property type="entry name" value="AAA_16"/>
</dbReference>
<comment type="caution">
    <text evidence="5">The sequence shown here is derived from an EMBL/GenBank/DDBJ whole genome shotgun (WGS) entry which is preliminary data.</text>
</comment>
<dbReference type="AlphaFoldDB" id="A0A847UHF1"/>
<dbReference type="Pfam" id="PF13191">
    <property type="entry name" value="AAA_16"/>
    <property type="match status" value="1"/>
</dbReference>
<evidence type="ECO:0000256" key="1">
    <source>
        <dbReference type="ARBA" id="ARBA00022705"/>
    </source>
</evidence>
<dbReference type="SMART" id="SM00382">
    <property type="entry name" value="AAA"/>
    <property type="match status" value="1"/>
</dbReference>
<evidence type="ECO:0000313" key="6">
    <source>
        <dbReference type="Proteomes" id="UP000608662"/>
    </source>
</evidence>
<accession>A0A847UHF1</accession>
<dbReference type="GeneID" id="94361480"/>
<keyword evidence="2" id="KW-0547">Nucleotide-binding</keyword>
<dbReference type="PANTHER" id="PTHR10763:SF22">
    <property type="entry name" value="ORC1-TYPE DNA REPLICATION PROTEIN"/>
    <property type="match status" value="1"/>
</dbReference>
<gene>
    <name evidence="5" type="ORF">GOC74_12170</name>
</gene>
<feature type="domain" description="AAA+ ATPase" evidence="4">
    <location>
        <begin position="38"/>
        <end position="276"/>
    </location>
</feature>
<dbReference type="InterPro" id="IPR050311">
    <property type="entry name" value="ORC1/CDC6"/>
</dbReference>
<protein>
    <submittedName>
        <fullName evidence="5">AAA family ATPase</fullName>
    </submittedName>
</protein>
<dbReference type="Gene3D" id="1.10.8.60">
    <property type="match status" value="1"/>
</dbReference>
<evidence type="ECO:0000259" key="4">
    <source>
        <dbReference type="SMART" id="SM00382"/>
    </source>
</evidence>
<dbReference type="InterPro" id="IPR003593">
    <property type="entry name" value="AAA+_ATPase"/>
</dbReference>
<dbReference type="Gene3D" id="3.40.50.300">
    <property type="entry name" value="P-loop containing nucleotide triphosphate hydrolases"/>
    <property type="match status" value="1"/>
</dbReference>
<evidence type="ECO:0000313" key="5">
    <source>
        <dbReference type="EMBL" id="NLV10681.1"/>
    </source>
</evidence>
<dbReference type="InterPro" id="IPR027417">
    <property type="entry name" value="P-loop_NTPase"/>
</dbReference>
<dbReference type="InterPro" id="IPR055237">
    <property type="entry name" value="Cdc6_lid"/>
</dbReference>
<dbReference type="RefSeq" id="WP_170094352.1">
    <property type="nucleotide sequence ID" value="NZ_WOYG01000001.1"/>
</dbReference>
<keyword evidence="3" id="KW-0067">ATP-binding</keyword>
<keyword evidence="1" id="KW-0235">DNA replication</keyword>
<dbReference type="OrthoDB" id="270161at2157"/>
<evidence type="ECO:0000256" key="3">
    <source>
        <dbReference type="ARBA" id="ARBA00022840"/>
    </source>
</evidence>
<evidence type="ECO:0000256" key="2">
    <source>
        <dbReference type="ARBA" id="ARBA00022741"/>
    </source>
</evidence>
<sequence length="331" mass="37134">MITNAKVFRPEYPPRDLYHREGQLDHLSSVLDPTRVGRPEDVCIFGPSGAGKTTIAKYTLGQLEKEALNLRWAYVNCMADNTPAAVLFEIIRETGLGADLKREGTASSEAVRRLRECDDHIIVVLDEVGSIDDQPLLALWNVPNVSLICITIDEDKWFTELSTKTKSRMQSAETVRMDKYRHTELVDIIDGRVEHGLVGSRLADGVIDYIADLAAGDARHAIALLRQAALHVERNESNQLTKPVVDAVADDAASEIRDRNIRSLGSHHRLLLRIIRDADGIDSGTLHARYEDRAQSPKARSTRRRYLRSLCQSDLIERDGSTQDSRYRPLC</sequence>
<proteinExistence type="predicted"/>